<feature type="transmembrane region" description="Helical" evidence="7">
    <location>
        <begin position="117"/>
        <end position="135"/>
    </location>
</feature>
<evidence type="ECO:0000256" key="8">
    <source>
        <dbReference type="SAM" id="MobiDB-lite"/>
    </source>
</evidence>
<dbReference type="Pfam" id="PF00771">
    <property type="entry name" value="FHIPEP"/>
    <property type="match status" value="1"/>
</dbReference>
<dbReference type="PIRSF" id="PIRSF005419">
    <property type="entry name" value="FlhA"/>
    <property type="match status" value="1"/>
</dbReference>
<feature type="transmembrane region" description="Helical" evidence="7">
    <location>
        <begin position="244"/>
        <end position="263"/>
    </location>
</feature>
<evidence type="ECO:0000313" key="10">
    <source>
        <dbReference type="Proteomes" id="UP000671879"/>
    </source>
</evidence>
<feature type="region of interest" description="Disordered" evidence="8">
    <location>
        <begin position="332"/>
        <end position="357"/>
    </location>
</feature>
<evidence type="ECO:0000256" key="4">
    <source>
        <dbReference type="ARBA" id="ARBA00022692"/>
    </source>
</evidence>
<comment type="subcellular location">
    <subcellularLocation>
        <location evidence="1 7">Cell membrane</location>
        <topology evidence="1 7">Multi-pass membrane protein</topology>
    </subcellularLocation>
</comment>
<evidence type="ECO:0000256" key="6">
    <source>
        <dbReference type="ARBA" id="ARBA00023136"/>
    </source>
</evidence>
<dbReference type="InterPro" id="IPR042193">
    <property type="entry name" value="FHIPEP_3"/>
</dbReference>
<gene>
    <name evidence="7 9" type="primary">flhA</name>
    <name evidence="9" type="ORF">KAR29_09820</name>
</gene>
<dbReference type="AlphaFoldDB" id="A0A9Q7ABU2"/>
<dbReference type="GO" id="GO:0044780">
    <property type="term" value="P:bacterial-type flagellum assembly"/>
    <property type="evidence" value="ECO:0007669"/>
    <property type="project" value="InterPro"/>
</dbReference>
<keyword evidence="7" id="KW-0653">Protein transport</keyword>
<evidence type="ECO:0000256" key="2">
    <source>
        <dbReference type="ARBA" id="ARBA00008835"/>
    </source>
</evidence>
<dbReference type="PANTHER" id="PTHR30161">
    <property type="entry name" value="FLAGELLAR EXPORT PROTEIN, MEMBRANE FLHA SUBUNIT-RELATED"/>
    <property type="match status" value="1"/>
</dbReference>
<dbReference type="KEGG" id="aram:KAR29_09820"/>
<feature type="transmembrane region" description="Helical" evidence="7">
    <location>
        <begin position="45"/>
        <end position="64"/>
    </location>
</feature>
<name>A0A9Q7ABU2_9BACT</name>
<dbReference type="PANTHER" id="PTHR30161:SF1">
    <property type="entry name" value="FLAGELLAR BIOSYNTHESIS PROTEIN FLHA-RELATED"/>
    <property type="match status" value="1"/>
</dbReference>
<dbReference type="PRINTS" id="PR00949">
    <property type="entry name" value="TYPE3IMAPROT"/>
</dbReference>
<feature type="transmembrane region" description="Helical" evidence="7">
    <location>
        <begin position="76"/>
        <end position="97"/>
    </location>
</feature>
<dbReference type="Proteomes" id="UP000671879">
    <property type="component" value="Chromosome"/>
</dbReference>
<evidence type="ECO:0000256" key="7">
    <source>
        <dbReference type="RuleBase" id="RU364093"/>
    </source>
</evidence>
<keyword evidence="7" id="KW-1006">Bacterial flagellum protein export</keyword>
<keyword evidence="5 7" id="KW-1133">Transmembrane helix</keyword>
<feature type="transmembrane region" description="Helical" evidence="7">
    <location>
        <begin position="21"/>
        <end position="39"/>
    </location>
</feature>
<keyword evidence="6 7" id="KW-0472">Membrane</keyword>
<dbReference type="InterPro" id="IPR001712">
    <property type="entry name" value="T3SS_FHIPEP"/>
</dbReference>
<proteinExistence type="inferred from homology"/>
<protein>
    <recommendedName>
        <fullName evidence="7">Flagellar biosynthesis protein FlhA</fullName>
    </recommendedName>
</protein>
<reference evidence="10" key="1">
    <citation type="submission" date="2021-04" db="EMBL/GenBank/DDBJ databases">
        <title>A novel Synergistetes isolate from a pyrite-forming mixed culture.</title>
        <authorList>
            <person name="Bunk B."/>
            <person name="Sproer C."/>
            <person name="Spring S."/>
            <person name="Pester M."/>
        </authorList>
    </citation>
    <scope>NUCLEOTIDE SEQUENCE [LARGE SCALE GENOMIC DNA]</scope>
    <source>
        <strain evidence="10">J.5.4.2-T.3.5.2</strain>
    </source>
</reference>
<keyword evidence="7" id="KW-1005">Bacterial flagellum biogenesis</keyword>
<dbReference type="InterPro" id="IPR042194">
    <property type="entry name" value="FHIPEP_1"/>
</dbReference>
<keyword evidence="7" id="KW-0813">Transport</keyword>
<dbReference type="EMBL" id="CP072943">
    <property type="protein sequence ID" value="QTX31649.1"/>
    <property type="molecule type" value="Genomic_DNA"/>
</dbReference>
<evidence type="ECO:0000256" key="1">
    <source>
        <dbReference type="ARBA" id="ARBA00004651"/>
    </source>
</evidence>
<dbReference type="Gene3D" id="3.40.30.60">
    <property type="entry name" value="FHIPEP family, domain 1"/>
    <property type="match status" value="1"/>
</dbReference>
<keyword evidence="9" id="KW-0282">Flagellum</keyword>
<feature type="transmembrane region" description="Helical" evidence="7">
    <location>
        <begin position="203"/>
        <end position="224"/>
    </location>
</feature>
<dbReference type="InterPro" id="IPR025505">
    <property type="entry name" value="FHIPEP_CS"/>
</dbReference>
<keyword evidence="9" id="KW-0969">Cilium</keyword>
<dbReference type="RefSeq" id="WP_274372819.1">
    <property type="nucleotide sequence ID" value="NZ_CP072943.1"/>
</dbReference>
<dbReference type="PROSITE" id="PS00994">
    <property type="entry name" value="FHIPEP"/>
    <property type="match status" value="1"/>
</dbReference>
<dbReference type="Gene3D" id="1.10.8.540">
    <property type="entry name" value="FHIPEP family, domain 3"/>
    <property type="match status" value="1"/>
</dbReference>
<feature type="compositionally biased region" description="Low complexity" evidence="8">
    <location>
        <begin position="336"/>
        <end position="350"/>
    </location>
</feature>
<evidence type="ECO:0000313" key="9">
    <source>
        <dbReference type="EMBL" id="QTX31649.1"/>
    </source>
</evidence>
<dbReference type="InterPro" id="IPR042196">
    <property type="entry name" value="FHIPEP_4"/>
</dbReference>
<dbReference type="Gene3D" id="3.40.50.12790">
    <property type="entry name" value="FHIPEP family, domain 4"/>
    <property type="match status" value="1"/>
</dbReference>
<dbReference type="GO" id="GO:0009306">
    <property type="term" value="P:protein secretion"/>
    <property type="evidence" value="ECO:0007669"/>
    <property type="project" value="InterPro"/>
</dbReference>
<keyword evidence="4 7" id="KW-0812">Transmembrane</keyword>
<dbReference type="InterPro" id="IPR006301">
    <property type="entry name" value="FlhA"/>
</dbReference>
<dbReference type="GO" id="GO:0005886">
    <property type="term" value="C:plasma membrane"/>
    <property type="evidence" value="ECO:0007669"/>
    <property type="project" value="UniProtKB-SubCell"/>
</dbReference>
<organism evidence="9 10">
    <name type="scientific">Aminithiophilus ramosus</name>
    <dbReference type="NCBI Taxonomy" id="3029084"/>
    <lineage>
        <taxon>Bacteria</taxon>
        <taxon>Thermotogati</taxon>
        <taxon>Synergistota</taxon>
        <taxon>Synergistia</taxon>
        <taxon>Synergistales</taxon>
        <taxon>Aminithiophilaceae</taxon>
        <taxon>Aminithiophilus</taxon>
    </lineage>
</organism>
<keyword evidence="3 7" id="KW-1003">Cell membrane</keyword>
<comment type="similarity">
    <text evidence="2 7">Belongs to the FHIPEP (flagella/HR/invasion proteins export pore) family.</text>
</comment>
<comment type="function">
    <text evidence="7">Required for formation of the rod structure of the flagellar apparatus. Together with FliI and FliH, may constitute the export apparatus of flagellin.</text>
</comment>
<dbReference type="NCBIfam" id="TIGR01398">
    <property type="entry name" value="FlhA"/>
    <property type="match status" value="1"/>
</dbReference>
<evidence type="ECO:0000256" key="3">
    <source>
        <dbReference type="ARBA" id="ARBA00022475"/>
    </source>
</evidence>
<accession>A0A9Q7ABU2</accession>
<evidence type="ECO:0000256" key="5">
    <source>
        <dbReference type="ARBA" id="ARBA00022989"/>
    </source>
</evidence>
<keyword evidence="9" id="KW-0966">Cell projection</keyword>
<feature type="transmembrane region" description="Helical" evidence="7">
    <location>
        <begin position="275"/>
        <end position="298"/>
    </location>
</feature>
<sequence length="705" mass="75220">MIEPQEVRSTGLKTMLKYADVGMAFLLVLIVGMMIIPLPTVLLDLLLAMNITLGVVVLLTTFYVRKALEIAAFPTILLMATLFRLALNVSTTRLILLRGYAGEVIGAFGNFVVGGNYVVGGVVFLILVVIQFVVITKGAERVAEVAARFTLDAMPGKQMAIDADLNAGLLDEASARARRIEIQREADFYGAMDGASKFVKGDAIAGLIITVINIIGGLSIGTFQRGMTLGQAMGTYSLLTVGDGLVAQIPALLLSTATGIVVTRSAGESNLGRDIVTSLTAYPRPLWIGSVMLFGLAVVPGLPLIPFSALGSMMGLLGYVVYREGKEIEADRAKAAPKGGRPGAPGAAPGAKGGGAAPASPENVLPLLTVDPMEVEIGYALIPLVDPAQGGDMLERIGTIRRQMALERGLVVPPIRIRDNIQLKPTEYIVRVKGGEVGRGELLPDHFLAMNTTGTESTIVGIPTTEPAFGLPATWIAPDLRDQAETMGFTVVDAPSVLSTHLSEVIKLYGADLLSRQEVQRLLDLVKENNPAVVDELLSSLSLGDIQKVLQNLIREQVPIRDLVSIFECLADNGKVSHSADYLLERVREALARLVTVGLLGEGGVLTVATLSPRWEEEIKASLQGDLLKGWHLSMNPRRMQDLIQAVGKAAEQLSMGGSLPVLLVHPDLRLIVRRIVEGSLPQVHVLAYNEIAQGVSLKSIGMVE</sequence>
<keyword evidence="10" id="KW-1185">Reference proteome</keyword>